<dbReference type="Pfam" id="PF00188">
    <property type="entry name" value="CAP"/>
    <property type="match status" value="1"/>
</dbReference>
<dbReference type="GO" id="GO:0005576">
    <property type="term" value="C:extracellular region"/>
    <property type="evidence" value="ECO:0007669"/>
    <property type="project" value="InterPro"/>
</dbReference>
<proteinExistence type="predicted"/>
<dbReference type="HOGENOM" id="CLU_035730_5_2_1"/>
<dbReference type="InterPro" id="IPR001283">
    <property type="entry name" value="CRISP-related"/>
</dbReference>
<dbReference type="InParanoid" id="W3X0S2"/>
<dbReference type="EMBL" id="KI912114">
    <property type="protein sequence ID" value="ETS79634.1"/>
    <property type="molecule type" value="Genomic_DNA"/>
</dbReference>
<evidence type="ECO:0000256" key="1">
    <source>
        <dbReference type="SAM" id="MobiDB-lite"/>
    </source>
</evidence>
<dbReference type="AlphaFoldDB" id="W3X0S2"/>
<evidence type="ECO:0000259" key="3">
    <source>
        <dbReference type="SMART" id="SM00198"/>
    </source>
</evidence>
<dbReference type="RefSeq" id="XP_007836259.1">
    <property type="nucleotide sequence ID" value="XM_007838068.1"/>
</dbReference>
<feature type="compositionally biased region" description="Low complexity" evidence="1">
    <location>
        <begin position="45"/>
        <end position="55"/>
    </location>
</feature>
<feature type="signal peptide" evidence="2">
    <location>
        <begin position="1"/>
        <end position="18"/>
    </location>
</feature>
<keyword evidence="2" id="KW-0732">Signal</keyword>
<feature type="compositionally biased region" description="Gly residues" evidence="1">
    <location>
        <begin position="34"/>
        <end position="44"/>
    </location>
</feature>
<dbReference type="FunFam" id="3.40.33.10:FF:000010">
    <property type="entry name" value="Predicted protein"/>
    <property type="match status" value="1"/>
</dbReference>
<feature type="domain" description="SCP" evidence="3">
    <location>
        <begin position="110"/>
        <end position="242"/>
    </location>
</feature>
<dbReference type="PROSITE" id="PS01009">
    <property type="entry name" value="CRISP_1"/>
    <property type="match status" value="1"/>
</dbReference>
<gene>
    <name evidence="4" type="ORF">PFICI_09487</name>
</gene>
<dbReference type="OrthoDB" id="43654at2759"/>
<dbReference type="PANTHER" id="PTHR10334">
    <property type="entry name" value="CYSTEINE-RICH SECRETORY PROTEIN-RELATED"/>
    <property type="match status" value="1"/>
</dbReference>
<dbReference type="KEGG" id="pfy:PFICI_09487"/>
<name>W3X0S2_PESFW</name>
<feature type="region of interest" description="Disordered" evidence="1">
    <location>
        <begin position="22"/>
        <end position="55"/>
    </location>
</feature>
<feature type="region of interest" description="Disordered" evidence="1">
    <location>
        <begin position="78"/>
        <end position="119"/>
    </location>
</feature>
<sequence>MRFTTGLAIAAALIGAEARVRHDSRPYGNPNESGFGGSWPGSGAGSSSVAATSTHTRTATHTAAASTSFVTSVTKASDSYHSSSSTGTKTSSTTAAATTSASSSSGSLTTDEQNALDAHNSARSDVGTSALVWDADLAAEAQEWAETIASQGSLTHSSTSNEGENLYMGYDSTPYTSAVAAWVSEKADYSGETISSTNYMTFGHYTQVVWSTTTNVGMGSATSSDGATYVVARYSPPGNYIGETAY</sequence>
<protein>
    <recommendedName>
        <fullName evidence="3">SCP domain-containing protein</fullName>
    </recommendedName>
</protein>
<dbReference type="SUPFAM" id="SSF55797">
    <property type="entry name" value="PR-1-like"/>
    <property type="match status" value="1"/>
</dbReference>
<dbReference type="CDD" id="cd05382">
    <property type="entry name" value="CAP_GAPR1-like"/>
    <property type="match status" value="1"/>
</dbReference>
<dbReference type="InterPro" id="IPR035940">
    <property type="entry name" value="CAP_sf"/>
</dbReference>
<dbReference type="SMART" id="SM00198">
    <property type="entry name" value="SCP"/>
    <property type="match status" value="1"/>
</dbReference>
<dbReference type="OMA" id="AKSAQKW"/>
<accession>W3X0S2</accession>
<dbReference type="GeneID" id="19274500"/>
<dbReference type="InterPro" id="IPR018244">
    <property type="entry name" value="Allrgn_V5/Tpx1_CS"/>
</dbReference>
<evidence type="ECO:0000313" key="5">
    <source>
        <dbReference type="Proteomes" id="UP000030651"/>
    </source>
</evidence>
<dbReference type="InterPro" id="IPR014044">
    <property type="entry name" value="CAP_dom"/>
</dbReference>
<dbReference type="Gene3D" id="3.40.33.10">
    <property type="entry name" value="CAP"/>
    <property type="match status" value="1"/>
</dbReference>
<dbReference type="eggNOG" id="KOG3017">
    <property type="taxonomic scope" value="Eukaryota"/>
</dbReference>
<feature type="compositionally biased region" description="Low complexity" evidence="1">
    <location>
        <begin position="78"/>
        <end position="110"/>
    </location>
</feature>
<dbReference type="InterPro" id="IPR034113">
    <property type="entry name" value="SCP_GAPR1-like"/>
</dbReference>
<reference evidence="5" key="1">
    <citation type="journal article" date="2015" name="BMC Genomics">
        <title>Genomic and transcriptomic analysis of the endophytic fungus Pestalotiopsis fici reveals its lifestyle and high potential for synthesis of natural products.</title>
        <authorList>
            <person name="Wang X."/>
            <person name="Zhang X."/>
            <person name="Liu L."/>
            <person name="Xiang M."/>
            <person name="Wang W."/>
            <person name="Sun X."/>
            <person name="Che Y."/>
            <person name="Guo L."/>
            <person name="Liu G."/>
            <person name="Guo L."/>
            <person name="Wang C."/>
            <person name="Yin W.B."/>
            <person name="Stadler M."/>
            <person name="Zhang X."/>
            <person name="Liu X."/>
        </authorList>
    </citation>
    <scope>NUCLEOTIDE SEQUENCE [LARGE SCALE GENOMIC DNA]</scope>
    <source>
        <strain evidence="5">W106-1 / CGMCC3.15140</strain>
    </source>
</reference>
<organism evidence="4 5">
    <name type="scientific">Pestalotiopsis fici (strain W106-1 / CGMCC3.15140)</name>
    <dbReference type="NCBI Taxonomy" id="1229662"/>
    <lineage>
        <taxon>Eukaryota</taxon>
        <taxon>Fungi</taxon>
        <taxon>Dikarya</taxon>
        <taxon>Ascomycota</taxon>
        <taxon>Pezizomycotina</taxon>
        <taxon>Sordariomycetes</taxon>
        <taxon>Xylariomycetidae</taxon>
        <taxon>Amphisphaeriales</taxon>
        <taxon>Sporocadaceae</taxon>
        <taxon>Pestalotiopsis</taxon>
    </lineage>
</organism>
<evidence type="ECO:0000256" key="2">
    <source>
        <dbReference type="SAM" id="SignalP"/>
    </source>
</evidence>
<evidence type="ECO:0000313" key="4">
    <source>
        <dbReference type="EMBL" id="ETS79634.1"/>
    </source>
</evidence>
<feature type="chain" id="PRO_5004834101" description="SCP domain-containing protein" evidence="2">
    <location>
        <begin position="19"/>
        <end position="246"/>
    </location>
</feature>
<keyword evidence="5" id="KW-1185">Reference proteome</keyword>
<dbReference type="Proteomes" id="UP000030651">
    <property type="component" value="Unassembled WGS sequence"/>
</dbReference>
<dbReference type="PRINTS" id="PR00837">
    <property type="entry name" value="V5TPXLIKE"/>
</dbReference>